<name>A0A8S5QSW4_9CAUD</name>
<organism evidence="1">
    <name type="scientific">Siphoviridae sp. ctLsx2</name>
    <dbReference type="NCBI Taxonomy" id="2826254"/>
    <lineage>
        <taxon>Viruses</taxon>
        <taxon>Duplodnaviria</taxon>
        <taxon>Heunggongvirae</taxon>
        <taxon>Uroviricota</taxon>
        <taxon>Caudoviricetes</taxon>
    </lineage>
</organism>
<accession>A0A8S5QSW4</accession>
<reference evidence="1" key="1">
    <citation type="journal article" date="2021" name="Proc. Natl. Acad. Sci. U.S.A.">
        <title>A Catalog of Tens of Thousands of Viruses from Human Metagenomes Reveals Hidden Associations with Chronic Diseases.</title>
        <authorList>
            <person name="Tisza M.J."/>
            <person name="Buck C.B."/>
        </authorList>
    </citation>
    <scope>NUCLEOTIDE SEQUENCE</scope>
    <source>
        <strain evidence="1">CtLsx2</strain>
    </source>
</reference>
<evidence type="ECO:0000313" key="1">
    <source>
        <dbReference type="EMBL" id="DAE22184.1"/>
    </source>
</evidence>
<protein>
    <submittedName>
        <fullName evidence="1">Uncharacterized protein</fullName>
    </submittedName>
</protein>
<sequence>MLERDQRIKFVCNSLKAKHNVVDLAFHDDAVFCQPINVNLVVLAHSTPLSFRLNIISAQSSSESWLIFSSAILRSVSMSHCDNASVFIVPQTLAFVQELISFPFLNLTYYFLGVQLCWYTYSYAQAVCCPQTCNKLKNISGGSVYMWAFVK</sequence>
<dbReference type="EMBL" id="BK015728">
    <property type="protein sequence ID" value="DAE22184.1"/>
    <property type="molecule type" value="Genomic_DNA"/>
</dbReference>
<proteinExistence type="predicted"/>